<protein>
    <submittedName>
        <fullName evidence="11">Two-component response regulator-like PRR73 isoform X3</fullName>
    </submittedName>
</protein>
<evidence type="ECO:0000256" key="7">
    <source>
        <dbReference type="PROSITE-ProRule" id="PRU00357"/>
    </source>
</evidence>
<evidence type="ECO:0000256" key="6">
    <source>
        <dbReference type="PROSITE-ProRule" id="PRU00169"/>
    </source>
</evidence>
<evidence type="ECO:0000259" key="9">
    <source>
        <dbReference type="PROSITE" id="PS50110"/>
    </source>
</evidence>
<feature type="compositionally biased region" description="Basic and acidic residues" evidence="8">
    <location>
        <begin position="190"/>
        <end position="199"/>
    </location>
</feature>
<dbReference type="GO" id="GO:0005634">
    <property type="term" value="C:nucleus"/>
    <property type="evidence" value="ECO:0007669"/>
    <property type="project" value="UniProtKB-SubCell"/>
</dbReference>
<dbReference type="Pfam" id="PF00072">
    <property type="entry name" value="Response_reg"/>
    <property type="match status" value="1"/>
</dbReference>
<dbReference type="PANTHER" id="PTHR43874:SF125">
    <property type="entry name" value="TWO-COMPONENT RESPONSE REGULATOR-LIKE APRR7"/>
    <property type="match status" value="1"/>
</dbReference>
<dbReference type="OrthoDB" id="60033at2759"/>
<reference evidence="12" key="1">
    <citation type="journal article" date="2019" name="Nat. Commun.">
        <title>The genome of broomcorn millet.</title>
        <authorList>
            <person name="Zou C."/>
            <person name="Miki D."/>
            <person name="Li D."/>
            <person name="Tang Q."/>
            <person name="Xiao L."/>
            <person name="Rajput S."/>
            <person name="Deng P."/>
            <person name="Jia W."/>
            <person name="Huang R."/>
            <person name="Zhang M."/>
            <person name="Sun Y."/>
            <person name="Hu J."/>
            <person name="Fu X."/>
            <person name="Schnable P.S."/>
            <person name="Li F."/>
            <person name="Zhang H."/>
            <person name="Feng B."/>
            <person name="Zhu X."/>
            <person name="Liu R."/>
            <person name="Schnable J.C."/>
            <person name="Zhu J.-K."/>
            <person name="Zhang H."/>
        </authorList>
    </citation>
    <scope>NUCLEOTIDE SEQUENCE [LARGE SCALE GENOMIC DNA]</scope>
</reference>
<evidence type="ECO:0000256" key="4">
    <source>
        <dbReference type="ARBA" id="ARBA00023108"/>
    </source>
</evidence>
<evidence type="ECO:0000256" key="2">
    <source>
        <dbReference type="ARBA" id="ARBA00010330"/>
    </source>
</evidence>
<keyword evidence="5 7" id="KW-0539">Nucleus</keyword>
<dbReference type="InterPro" id="IPR001789">
    <property type="entry name" value="Sig_transdc_resp-reg_receiver"/>
</dbReference>
<dbReference type="PANTHER" id="PTHR43874">
    <property type="entry name" value="TWO-COMPONENT RESPONSE REGULATOR"/>
    <property type="match status" value="1"/>
</dbReference>
<dbReference type="Pfam" id="PF06203">
    <property type="entry name" value="CCT"/>
    <property type="match status" value="1"/>
</dbReference>
<dbReference type="STRING" id="4540.A0A3L6S8K2"/>
<evidence type="ECO:0000313" key="12">
    <source>
        <dbReference type="Proteomes" id="UP000275267"/>
    </source>
</evidence>
<dbReference type="SUPFAM" id="SSF52172">
    <property type="entry name" value="CheY-like"/>
    <property type="match status" value="1"/>
</dbReference>
<dbReference type="SMR" id="A0A3L6S8K2"/>
<proteinExistence type="inferred from homology"/>
<feature type="region of interest" description="Disordered" evidence="8">
    <location>
        <begin position="178"/>
        <end position="204"/>
    </location>
</feature>
<feature type="compositionally biased region" description="Basic residues" evidence="8">
    <location>
        <begin position="584"/>
        <end position="603"/>
    </location>
</feature>
<evidence type="ECO:0000313" key="11">
    <source>
        <dbReference type="EMBL" id="RLN16623.1"/>
    </source>
</evidence>
<dbReference type="Gene3D" id="3.40.50.2300">
    <property type="match status" value="1"/>
</dbReference>
<comment type="caution">
    <text evidence="6">Lacks conserved residue(s) required for the propagation of feature annotation.</text>
</comment>
<dbReference type="GO" id="GO:0000160">
    <property type="term" value="P:phosphorelay signal transduction system"/>
    <property type="evidence" value="ECO:0007669"/>
    <property type="project" value="UniProtKB-KW"/>
</dbReference>
<organism evidence="11 12">
    <name type="scientific">Panicum miliaceum</name>
    <name type="common">Proso millet</name>
    <name type="synonym">Broomcorn millet</name>
    <dbReference type="NCBI Taxonomy" id="4540"/>
    <lineage>
        <taxon>Eukaryota</taxon>
        <taxon>Viridiplantae</taxon>
        <taxon>Streptophyta</taxon>
        <taxon>Embryophyta</taxon>
        <taxon>Tracheophyta</taxon>
        <taxon>Spermatophyta</taxon>
        <taxon>Magnoliopsida</taxon>
        <taxon>Liliopsida</taxon>
        <taxon>Poales</taxon>
        <taxon>Poaceae</taxon>
        <taxon>PACMAD clade</taxon>
        <taxon>Panicoideae</taxon>
        <taxon>Panicodae</taxon>
        <taxon>Paniceae</taxon>
        <taxon>Panicinae</taxon>
        <taxon>Panicum</taxon>
        <taxon>Panicum sect. Panicum</taxon>
    </lineage>
</organism>
<keyword evidence="12" id="KW-1185">Reference proteome</keyword>
<dbReference type="InterPro" id="IPR011006">
    <property type="entry name" value="CheY-like_superfamily"/>
</dbReference>
<dbReference type="AlphaFoldDB" id="A0A3L6S8K2"/>
<dbReference type="Proteomes" id="UP000275267">
    <property type="component" value="Unassembled WGS sequence"/>
</dbReference>
<feature type="domain" description="Response regulatory" evidence="9">
    <location>
        <begin position="12"/>
        <end position="130"/>
    </location>
</feature>
<feature type="compositionally biased region" description="Basic and acidic residues" evidence="8">
    <location>
        <begin position="292"/>
        <end position="301"/>
    </location>
</feature>
<dbReference type="InterPro" id="IPR010402">
    <property type="entry name" value="CCT_domain"/>
</dbReference>
<feature type="compositionally biased region" description="Low complexity" evidence="8">
    <location>
        <begin position="388"/>
        <end position="401"/>
    </location>
</feature>
<feature type="compositionally biased region" description="Polar residues" evidence="8">
    <location>
        <begin position="417"/>
        <end position="429"/>
    </location>
</feature>
<feature type="domain" description="CCT" evidence="10">
    <location>
        <begin position="577"/>
        <end position="619"/>
    </location>
</feature>
<dbReference type="GO" id="GO:0048511">
    <property type="term" value="P:rhythmic process"/>
    <property type="evidence" value="ECO:0007669"/>
    <property type="project" value="UniProtKB-KW"/>
</dbReference>
<evidence type="ECO:0000256" key="8">
    <source>
        <dbReference type="SAM" id="MobiDB-lite"/>
    </source>
</evidence>
<sequence length="632" mass="68999">MADHLPQFQVCSEYSAGQPAVIGSIVIGVLRYGSTAVIPAENGLHAWQHLEDLQNNIDLVLTEVFIPCLSGIGLLSKITSHKVCKDIPVIMMSSNDSMSMVFNCLSKGAVDFLVKPLRKNELKNLWQHVWRRCYSSSWTKRAVEIDSPQPMPPDQLVDPPDSTCAQVIHPKSEICSNKWLPGANKRNSKKQKENKDESMGKYLGIGAPRNSSVEYQSSLNDTSVNPTEKRHEIHIPQCKSKKKVMAEDDCTNTLSEPNTETADLISSVARNKEGQQAVQVADAPGCSSRIPDGNDKNHDSHIQVTPHELGLKRLKTNGATMEIHDERNILRRSDLSAFTRYHTSVASNQGGARFGESSSPQDDSSEAVKTDSTCKMKSNSDAPPIKQGSNGSSNNNDMGSSTKNVVAKPSGNRERVTSPSAVKSTQHTSAFHPVPHQTSPANVVGKDKTDEGIANAVKVSQTEVPQSCVQHHHHVHYYLHVMTQKQPSIDRGSSDAQCGSSNVFDPPVEGHAANYSVNGGVSVGHNGCNGQNGSSPAPNIARPNMECVNGTMCKNVAGGGSGSGSGNDMYQNRFPQREAALNKFRLKRKDRNFGKKVRYQSRKRLAEQRPRVHGQFVRQSGQEDQAGQDSER</sequence>
<evidence type="ECO:0000256" key="1">
    <source>
        <dbReference type="ARBA" id="ARBA00004123"/>
    </source>
</evidence>
<dbReference type="InterPro" id="IPR045279">
    <property type="entry name" value="ARR-like"/>
</dbReference>
<gene>
    <name evidence="11" type="ORF">C2845_PM02G29570</name>
</gene>
<keyword evidence="4" id="KW-0090">Biological rhythms</keyword>
<feature type="region of interest" description="Disordered" evidence="8">
    <location>
        <begin position="348"/>
        <end position="443"/>
    </location>
</feature>
<feature type="region of interest" description="Disordered" evidence="8">
    <location>
        <begin position="278"/>
        <end position="301"/>
    </location>
</feature>
<evidence type="ECO:0000256" key="5">
    <source>
        <dbReference type="ARBA" id="ARBA00023242"/>
    </source>
</evidence>
<comment type="subcellular location">
    <subcellularLocation>
        <location evidence="1 7">Nucleus</location>
    </subcellularLocation>
</comment>
<accession>A0A3L6S8K2</accession>
<feature type="compositionally biased region" description="Polar residues" evidence="8">
    <location>
        <begin position="617"/>
        <end position="632"/>
    </location>
</feature>
<evidence type="ECO:0000256" key="3">
    <source>
        <dbReference type="ARBA" id="ARBA00023012"/>
    </source>
</evidence>
<feature type="region of interest" description="Disordered" evidence="8">
    <location>
        <begin position="583"/>
        <end position="632"/>
    </location>
</feature>
<comment type="caution">
    <text evidence="11">The sequence shown here is derived from an EMBL/GenBank/DDBJ whole genome shotgun (WGS) entry which is preliminary data.</text>
</comment>
<dbReference type="GO" id="GO:0009736">
    <property type="term" value="P:cytokinin-activated signaling pathway"/>
    <property type="evidence" value="ECO:0007669"/>
    <property type="project" value="InterPro"/>
</dbReference>
<dbReference type="PROSITE" id="PS50110">
    <property type="entry name" value="RESPONSE_REGULATORY"/>
    <property type="match status" value="1"/>
</dbReference>
<dbReference type="SMART" id="SM00448">
    <property type="entry name" value="REC"/>
    <property type="match status" value="1"/>
</dbReference>
<feature type="compositionally biased region" description="Polar residues" evidence="8">
    <location>
        <begin position="348"/>
        <end position="362"/>
    </location>
</feature>
<name>A0A3L6S8K2_PANMI</name>
<dbReference type="EMBL" id="PQIB02000005">
    <property type="protein sequence ID" value="RLN16623.1"/>
    <property type="molecule type" value="Genomic_DNA"/>
</dbReference>
<evidence type="ECO:0000259" key="10">
    <source>
        <dbReference type="PROSITE" id="PS51017"/>
    </source>
</evidence>
<comment type="similarity">
    <text evidence="2">Belongs to the ARR-like family.</text>
</comment>
<keyword evidence="3" id="KW-0902">Two-component regulatory system</keyword>
<dbReference type="PROSITE" id="PS51017">
    <property type="entry name" value="CCT"/>
    <property type="match status" value="1"/>
</dbReference>